<evidence type="ECO:0000313" key="3">
    <source>
        <dbReference type="Proteomes" id="UP000052982"/>
    </source>
</evidence>
<keyword evidence="1" id="KW-0812">Transmembrane</keyword>
<organism evidence="2 3">
    <name type="scientific">Streptomyces griseoruber</name>
    <dbReference type="NCBI Taxonomy" id="1943"/>
    <lineage>
        <taxon>Bacteria</taxon>
        <taxon>Bacillati</taxon>
        <taxon>Actinomycetota</taxon>
        <taxon>Actinomycetes</taxon>
        <taxon>Kitasatosporales</taxon>
        <taxon>Streptomycetaceae</taxon>
        <taxon>Streptomyces</taxon>
    </lineage>
</organism>
<name>A0A124I316_9ACTN</name>
<proteinExistence type="predicted"/>
<dbReference type="STRING" id="1943.AQJ64_19670"/>
<keyword evidence="1" id="KW-0472">Membrane</keyword>
<gene>
    <name evidence="2" type="ORF">AQJ64_19670</name>
</gene>
<reference evidence="2 3" key="1">
    <citation type="submission" date="2015-10" db="EMBL/GenBank/DDBJ databases">
        <title>Draft genome sequence of Streptomyces griseoruber DSM 40281, type strain for the species Streptomyces griseoruber.</title>
        <authorList>
            <person name="Ruckert C."/>
            <person name="Winkler A."/>
            <person name="Kalinowski J."/>
            <person name="Kampfer P."/>
            <person name="Glaeser S."/>
        </authorList>
    </citation>
    <scope>NUCLEOTIDE SEQUENCE [LARGE SCALE GENOMIC DNA]</scope>
    <source>
        <strain evidence="2 3">DSM 40281</strain>
    </source>
</reference>
<dbReference type="RefSeq" id="WP_055637944.1">
    <property type="nucleotide sequence ID" value="NZ_JBIRRP010000010.1"/>
</dbReference>
<keyword evidence="3" id="KW-1185">Reference proteome</keyword>
<sequence>MPRRPSDEEILRAVERQLAGRRISTRLTDPGAASLSWESVLECEIHRSIEERGKESRRTAKGPLSRNGAIAERPTYTDLDAYVVEPPADPARRQVVHLVREGTLDEVPCGDCADGRKDCAACAGRGRTDCPPWIDCEACRGGPDTCWECDGTGTPRTRRARDGARPRKEGTRERAAECKRCHAADVACPKCSGDWRRECPACRGKGDVVCGTCDGDRRVEHKECDATGRLTVCTGATITHEPRRDTLPVKRHPGQLKTGDWYRATLTSPDDDLPDFLEDGHAKRLAPLLATRAREVRRHVTVALLPLARVETPADPDRVYYAFRLPSGDIKVIDRFSRQRKAALLWAAAAVVALAVTITLTVLR</sequence>
<evidence type="ECO:0000313" key="2">
    <source>
        <dbReference type="EMBL" id="KUN82306.1"/>
    </source>
</evidence>
<comment type="caution">
    <text evidence="2">The sequence shown here is derived from an EMBL/GenBank/DDBJ whole genome shotgun (WGS) entry which is preliminary data.</text>
</comment>
<evidence type="ECO:0000256" key="1">
    <source>
        <dbReference type="SAM" id="Phobius"/>
    </source>
</evidence>
<dbReference type="EMBL" id="LMWW01000032">
    <property type="protein sequence ID" value="KUN82306.1"/>
    <property type="molecule type" value="Genomic_DNA"/>
</dbReference>
<keyword evidence="1" id="KW-1133">Transmembrane helix</keyword>
<accession>A0A124I316</accession>
<feature type="transmembrane region" description="Helical" evidence="1">
    <location>
        <begin position="343"/>
        <end position="363"/>
    </location>
</feature>
<dbReference type="AlphaFoldDB" id="A0A124I316"/>
<dbReference type="OrthoDB" id="4118908at2"/>
<dbReference type="Proteomes" id="UP000052982">
    <property type="component" value="Unassembled WGS sequence"/>
</dbReference>
<protein>
    <submittedName>
        <fullName evidence="2">Uncharacterized protein</fullName>
    </submittedName>
</protein>